<organism evidence="1 2">
    <name type="scientific">Allosphingosinicella deserti</name>
    <dbReference type="NCBI Taxonomy" id="2116704"/>
    <lineage>
        <taxon>Bacteria</taxon>
        <taxon>Pseudomonadati</taxon>
        <taxon>Pseudomonadota</taxon>
        <taxon>Alphaproteobacteria</taxon>
        <taxon>Sphingomonadales</taxon>
        <taxon>Sphingomonadaceae</taxon>
        <taxon>Allosphingosinicella</taxon>
    </lineage>
</organism>
<dbReference type="Proteomes" id="UP000241167">
    <property type="component" value="Unassembled WGS sequence"/>
</dbReference>
<evidence type="ECO:0000313" key="2">
    <source>
        <dbReference type="Proteomes" id="UP000241167"/>
    </source>
</evidence>
<dbReference type="AlphaFoldDB" id="A0A2P7QIF3"/>
<evidence type="ECO:0000313" key="1">
    <source>
        <dbReference type="EMBL" id="PSJ37755.1"/>
    </source>
</evidence>
<protein>
    <submittedName>
        <fullName evidence="1">DUF4893 domain-containing protein</fullName>
    </submittedName>
</protein>
<dbReference type="InterPro" id="IPR032609">
    <property type="entry name" value="DUF4893"/>
</dbReference>
<comment type="caution">
    <text evidence="1">The sequence shown here is derived from an EMBL/GenBank/DDBJ whole genome shotgun (WGS) entry which is preliminary data.</text>
</comment>
<dbReference type="Pfam" id="PF16233">
    <property type="entry name" value="DUF4893"/>
    <property type="match status" value="1"/>
</dbReference>
<gene>
    <name evidence="1" type="ORF">C7I55_21430</name>
</gene>
<dbReference type="EMBL" id="PXYI01000008">
    <property type="protein sequence ID" value="PSJ37755.1"/>
    <property type="molecule type" value="Genomic_DNA"/>
</dbReference>
<name>A0A2P7QIF3_9SPHN</name>
<dbReference type="OrthoDB" id="9153930at2"/>
<reference evidence="1 2" key="1">
    <citation type="submission" date="2018-03" db="EMBL/GenBank/DDBJ databases">
        <title>The draft genome of Sphingosinicella sp. GL-C-18.</title>
        <authorList>
            <person name="Liu L."/>
            <person name="Li L."/>
            <person name="Liang L."/>
            <person name="Zhang X."/>
            <person name="Wang T."/>
        </authorList>
    </citation>
    <scope>NUCLEOTIDE SEQUENCE [LARGE SCALE GENOMIC DNA]</scope>
    <source>
        <strain evidence="1 2">GL-C-18</strain>
    </source>
</reference>
<proteinExistence type="predicted"/>
<sequence length="198" mass="22163">MLLSACAAERTGPAEAVPQVDQAWRTVATETDRARIRGWRDAWLDALQKARTAGHGNQIVAEGRLLVPDAALGQASPPAGDYRCRVIKLGAKSEGLLDYVTYPPFRCRIGAGERNRDFTKLTGSQRPIGRLFPDSDQRMIFLGTLQLGDEEGTLRYGHDEDRALAGLLERIDDRRWRLVFPRPHFESLVDVIELIPEE</sequence>
<accession>A0A2P7QIF3</accession>
<keyword evidence="2" id="KW-1185">Reference proteome</keyword>